<dbReference type="AlphaFoldDB" id="A0A4U1JAA0"/>
<accession>A0A4U1JAA0</accession>
<dbReference type="EMBL" id="SSMQ01000020">
    <property type="protein sequence ID" value="TKD06229.1"/>
    <property type="molecule type" value="Genomic_DNA"/>
</dbReference>
<dbReference type="InterPro" id="IPR050098">
    <property type="entry name" value="TFPI/VKTCI-like"/>
</dbReference>
<dbReference type="InterPro" id="IPR020901">
    <property type="entry name" value="Prtase_inh_Kunz-CS"/>
</dbReference>
<name>A0A4U1JAA0_9BACT</name>
<evidence type="ECO:0000256" key="2">
    <source>
        <dbReference type="SAM" id="SignalP"/>
    </source>
</evidence>
<dbReference type="SMART" id="SM00131">
    <property type="entry name" value="KU"/>
    <property type="match status" value="1"/>
</dbReference>
<proteinExistence type="predicted"/>
<feature type="signal peptide" evidence="2">
    <location>
        <begin position="1"/>
        <end position="41"/>
    </location>
</feature>
<dbReference type="GO" id="GO:0005615">
    <property type="term" value="C:extracellular space"/>
    <property type="evidence" value="ECO:0007669"/>
    <property type="project" value="TreeGrafter"/>
</dbReference>
<gene>
    <name evidence="4" type="ORF">E8A74_20080</name>
</gene>
<dbReference type="PANTHER" id="PTHR10083">
    <property type="entry name" value="KUNITZ-TYPE PROTEASE INHIBITOR-RELATED"/>
    <property type="match status" value="1"/>
</dbReference>
<dbReference type="PROSITE" id="PS00280">
    <property type="entry name" value="BPTI_KUNITZ_1"/>
    <property type="match status" value="1"/>
</dbReference>
<keyword evidence="2" id="KW-0732">Signal</keyword>
<keyword evidence="5" id="KW-1185">Reference proteome</keyword>
<dbReference type="Proteomes" id="UP000309215">
    <property type="component" value="Unassembled WGS sequence"/>
</dbReference>
<sequence length="122" mass="13491">MFRPSGLAGMAPLEMERCTMKRGLACVLAAISLLFVLPASAAEDVEENTDLVEEPLSAQPARRICNQPIVTGPCRGAFRRYAFNPAVGRCVRFTYGGCQGNMNNFQSLRACQRLCFRGPFRR</sequence>
<evidence type="ECO:0000313" key="5">
    <source>
        <dbReference type="Proteomes" id="UP000309215"/>
    </source>
</evidence>
<dbReference type="Pfam" id="PF00014">
    <property type="entry name" value="Kunitz_BPTI"/>
    <property type="match status" value="1"/>
</dbReference>
<dbReference type="InterPro" id="IPR002223">
    <property type="entry name" value="Kunitz_BPTI"/>
</dbReference>
<dbReference type="CDD" id="cd00109">
    <property type="entry name" value="Kunitz-type"/>
    <property type="match status" value="1"/>
</dbReference>
<dbReference type="GO" id="GO:0004867">
    <property type="term" value="F:serine-type endopeptidase inhibitor activity"/>
    <property type="evidence" value="ECO:0007669"/>
    <property type="project" value="InterPro"/>
</dbReference>
<evidence type="ECO:0000256" key="1">
    <source>
        <dbReference type="ARBA" id="ARBA00023157"/>
    </source>
</evidence>
<reference evidence="4 5" key="1">
    <citation type="submission" date="2019-04" db="EMBL/GenBank/DDBJ databases">
        <authorList>
            <person name="Li Y."/>
            <person name="Wang J."/>
        </authorList>
    </citation>
    <scope>NUCLEOTIDE SEQUENCE [LARGE SCALE GENOMIC DNA]</scope>
    <source>
        <strain evidence="4 5">DSM 14668</strain>
    </source>
</reference>
<dbReference type="Gene3D" id="4.10.410.10">
    <property type="entry name" value="Pancreatic trypsin inhibitor Kunitz domain"/>
    <property type="match status" value="1"/>
</dbReference>
<evidence type="ECO:0000313" key="4">
    <source>
        <dbReference type="EMBL" id="TKD06229.1"/>
    </source>
</evidence>
<feature type="domain" description="BPTI/Kunitz inhibitor" evidence="3">
    <location>
        <begin position="65"/>
        <end position="115"/>
    </location>
</feature>
<feature type="chain" id="PRO_5020766862" description="BPTI/Kunitz inhibitor domain-containing protein" evidence="2">
    <location>
        <begin position="42"/>
        <end position="122"/>
    </location>
</feature>
<organism evidence="4 5">
    <name type="scientific">Polyangium fumosum</name>
    <dbReference type="NCBI Taxonomy" id="889272"/>
    <lineage>
        <taxon>Bacteria</taxon>
        <taxon>Pseudomonadati</taxon>
        <taxon>Myxococcota</taxon>
        <taxon>Polyangia</taxon>
        <taxon>Polyangiales</taxon>
        <taxon>Polyangiaceae</taxon>
        <taxon>Polyangium</taxon>
    </lineage>
</organism>
<comment type="caution">
    <text evidence="4">The sequence shown here is derived from an EMBL/GenBank/DDBJ whole genome shotgun (WGS) entry which is preliminary data.</text>
</comment>
<keyword evidence="1" id="KW-1015">Disulfide bond</keyword>
<dbReference type="PRINTS" id="PR00759">
    <property type="entry name" value="BASICPTASE"/>
</dbReference>
<protein>
    <recommendedName>
        <fullName evidence="3">BPTI/Kunitz inhibitor domain-containing protein</fullName>
    </recommendedName>
</protein>
<dbReference type="InterPro" id="IPR036880">
    <property type="entry name" value="Kunitz_BPTI_sf"/>
</dbReference>
<dbReference type="SUPFAM" id="SSF57362">
    <property type="entry name" value="BPTI-like"/>
    <property type="match status" value="1"/>
</dbReference>
<dbReference type="PROSITE" id="PS50279">
    <property type="entry name" value="BPTI_KUNITZ_2"/>
    <property type="match status" value="1"/>
</dbReference>
<dbReference type="PANTHER" id="PTHR10083:SF374">
    <property type="entry name" value="BPTI_KUNITZ INHIBITOR DOMAIN-CONTAINING PROTEIN"/>
    <property type="match status" value="1"/>
</dbReference>
<evidence type="ECO:0000259" key="3">
    <source>
        <dbReference type="PROSITE" id="PS50279"/>
    </source>
</evidence>